<evidence type="ECO:0000259" key="4">
    <source>
        <dbReference type="Pfam" id="PF01464"/>
    </source>
</evidence>
<dbReference type="CDD" id="cd00254">
    <property type="entry name" value="LT-like"/>
    <property type="match status" value="1"/>
</dbReference>
<reference evidence="5 6" key="1">
    <citation type="submission" date="2019-12" db="EMBL/GenBank/DDBJ databases">
        <authorList>
            <person name="Li M."/>
        </authorList>
    </citation>
    <scope>NUCLEOTIDE SEQUENCE [LARGE SCALE GENOMIC DNA]</scope>
    <source>
        <strain evidence="5 6">GBMRC 2024</strain>
    </source>
</reference>
<dbReference type="InterPro" id="IPR008258">
    <property type="entry name" value="Transglycosylase_SLT_dom_1"/>
</dbReference>
<keyword evidence="6" id="KW-1185">Reference proteome</keyword>
<organism evidence="5 6">
    <name type="scientific">Pseudooceanicola albus</name>
    <dbReference type="NCBI Taxonomy" id="2692189"/>
    <lineage>
        <taxon>Bacteria</taxon>
        <taxon>Pseudomonadati</taxon>
        <taxon>Pseudomonadota</taxon>
        <taxon>Alphaproteobacteria</taxon>
        <taxon>Rhodobacterales</taxon>
        <taxon>Paracoccaceae</taxon>
        <taxon>Pseudooceanicola</taxon>
    </lineage>
</organism>
<dbReference type="PANTHER" id="PTHR37423">
    <property type="entry name" value="SOLUBLE LYTIC MUREIN TRANSGLYCOSYLASE-RELATED"/>
    <property type="match status" value="1"/>
</dbReference>
<dbReference type="AlphaFoldDB" id="A0A6L7FWM2"/>
<dbReference type="PANTHER" id="PTHR37423:SF2">
    <property type="entry name" value="MEMBRANE-BOUND LYTIC MUREIN TRANSGLYCOSYLASE C"/>
    <property type="match status" value="1"/>
</dbReference>
<dbReference type="Gene3D" id="1.10.530.10">
    <property type="match status" value="1"/>
</dbReference>
<evidence type="ECO:0000256" key="1">
    <source>
        <dbReference type="ARBA" id="ARBA00007734"/>
    </source>
</evidence>
<evidence type="ECO:0000256" key="3">
    <source>
        <dbReference type="SAM" id="SignalP"/>
    </source>
</evidence>
<comment type="caution">
    <text evidence="5">The sequence shown here is derived from an EMBL/GenBank/DDBJ whole genome shotgun (WGS) entry which is preliminary data.</text>
</comment>
<feature type="domain" description="Transglycosylase SLT" evidence="4">
    <location>
        <begin position="84"/>
        <end position="182"/>
    </location>
</feature>
<comment type="similarity">
    <text evidence="1">Belongs to the transglycosylase Slt family.</text>
</comment>
<feature type="chain" id="PRO_5026686922" evidence="3">
    <location>
        <begin position="25"/>
        <end position="197"/>
    </location>
</feature>
<dbReference type="Proteomes" id="UP000477911">
    <property type="component" value="Unassembled WGS sequence"/>
</dbReference>
<evidence type="ECO:0000256" key="2">
    <source>
        <dbReference type="ARBA" id="ARBA00009387"/>
    </source>
</evidence>
<feature type="signal peptide" evidence="3">
    <location>
        <begin position="1"/>
        <end position="24"/>
    </location>
</feature>
<sequence>MTGKRVAAAAVFGLAIFCGQQALAGTGSEAGRLAQFRAKTKVLDGRLSEQYAASVALTPRSFSAPSQWDGQGYSGNYAGPYLDMARSAASRHAIPVGLFLRLVQQESGWNAQAVSAKGAVGLAQLMPGTARHMGADARDPYQNLDAGARYLAAQYRDFGSWPLALAAYNAGPEVVRRYGGIPPYAETQAYVAAIWGS</sequence>
<dbReference type="EMBL" id="WUMU01000001">
    <property type="protein sequence ID" value="MXN16271.1"/>
    <property type="molecule type" value="Genomic_DNA"/>
</dbReference>
<protein>
    <submittedName>
        <fullName evidence="5">Transglycosylase SLT domain-containing protein</fullName>
    </submittedName>
</protein>
<keyword evidence="3" id="KW-0732">Signal</keyword>
<proteinExistence type="inferred from homology"/>
<evidence type="ECO:0000313" key="5">
    <source>
        <dbReference type="EMBL" id="MXN16271.1"/>
    </source>
</evidence>
<evidence type="ECO:0000313" key="6">
    <source>
        <dbReference type="Proteomes" id="UP000477911"/>
    </source>
</evidence>
<dbReference type="InterPro" id="IPR023346">
    <property type="entry name" value="Lysozyme-like_dom_sf"/>
</dbReference>
<dbReference type="RefSeq" id="WP_160890821.1">
    <property type="nucleotide sequence ID" value="NZ_WUMU01000001.1"/>
</dbReference>
<comment type="similarity">
    <text evidence="2">Belongs to the virb1 family.</text>
</comment>
<dbReference type="SUPFAM" id="SSF53955">
    <property type="entry name" value="Lysozyme-like"/>
    <property type="match status" value="1"/>
</dbReference>
<dbReference type="Pfam" id="PF01464">
    <property type="entry name" value="SLT"/>
    <property type="match status" value="1"/>
</dbReference>
<gene>
    <name evidence="5" type="ORF">GR170_00360</name>
</gene>
<accession>A0A6L7FWM2</accession>
<name>A0A6L7FWM2_9RHOB</name>